<gene>
    <name evidence="12" type="ORF">F2Q69_00045599</name>
</gene>
<comment type="similarity">
    <text evidence="2">Belongs to the polyprenol kinase family.</text>
</comment>
<dbReference type="PANTHER" id="PTHR32523">
    <property type="entry name" value="PHYTOL KINASE 1, CHLOROPLASTIC"/>
    <property type="match status" value="1"/>
</dbReference>
<dbReference type="GO" id="GO:0010276">
    <property type="term" value="F:phytol kinase activity"/>
    <property type="evidence" value="ECO:0007669"/>
    <property type="project" value="TreeGrafter"/>
</dbReference>
<comment type="subcellular location">
    <subcellularLocation>
        <location evidence="1">Plastid</location>
        <location evidence="1">Chloroplast membrane</location>
        <topology evidence="1">Multi-pass membrane protein</topology>
    </subcellularLocation>
</comment>
<feature type="transmembrane region" description="Helical" evidence="11">
    <location>
        <begin position="226"/>
        <end position="244"/>
    </location>
</feature>
<name>A0A8S9NUC8_BRACR</name>
<keyword evidence="9 11" id="KW-1133">Transmembrane helix</keyword>
<evidence type="ECO:0000313" key="13">
    <source>
        <dbReference type="Proteomes" id="UP000712600"/>
    </source>
</evidence>
<evidence type="ECO:0000256" key="7">
    <source>
        <dbReference type="ARBA" id="ARBA00022777"/>
    </source>
</evidence>
<keyword evidence="6 11" id="KW-0812">Transmembrane</keyword>
<evidence type="ECO:0000256" key="3">
    <source>
        <dbReference type="ARBA" id="ARBA00022528"/>
    </source>
</evidence>
<dbReference type="Proteomes" id="UP000712600">
    <property type="component" value="Unassembled WGS sequence"/>
</dbReference>
<feature type="transmembrane region" description="Helical" evidence="11">
    <location>
        <begin position="21"/>
        <end position="40"/>
    </location>
</feature>
<keyword evidence="10 11" id="KW-0472">Membrane</keyword>
<protein>
    <recommendedName>
        <fullName evidence="14">Phytol kinase</fullName>
    </recommendedName>
</protein>
<organism evidence="12 13">
    <name type="scientific">Brassica cretica</name>
    <name type="common">Mustard</name>
    <dbReference type="NCBI Taxonomy" id="69181"/>
    <lineage>
        <taxon>Eukaryota</taxon>
        <taxon>Viridiplantae</taxon>
        <taxon>Streptophyta</taxon>
        <taxon>Embryophyta</taxon>
        <taxon>Tracheophyta</taxon>
        <taxon>Spermatophyta</taxon>
        <taxon>Magnoliopsida</taxon>
        <taxon>eudicotyledons</taxon>
        <taxon>Gunneridae</taxon>
        <taxon>Pentapetalae</taxon>
        <taxon>rosids</taxon>
        <taxon>malvids</taxon>
        <taxon>Brassicales</taxon>
        <taxon>Brassicaceae</taxon>
        <taxon>Brassiceae</taxon>
        <taxon>Brassica</taxon>
    </lineage>
</organism>
<sequence length="395" mass="43304">MAAKIPLSPISHQLCRSSSRFWNTATTLPFCSPVSYPYLIGSSSRLRARHPLVSFAVTKVSLLHDLGATGAVLGGAYALVLSFESLTKRNVISQRLSRKLVHILSGLLFVLSWPIFSASKEARYFTALVPLVNCVRLVVNGLSISPSSTLIKSVTREGRPEELLRGPLFYVLALLVSAVFFWRDSPIGMISLAMMCGGDGIADIMGRKFGSQKIPYNPRKSLAGSISMFIFGFIISIGLLYYYSSLGYLHMNWETTFTKVAIVSMVATLVESLPIADQIDDNVSVPLATIMAAYVRIADIMGRKFGSQKIPYNPRKSLAGSISMFIFGFIISIGLLYYYSSLGYLHMNWETTFTKVAIVSMVATLVESLPIADQIDDNVSVPLATIMAAYVSFGY</sequence>
<proteinExistence type="inferred from homology"/>
<evidence type="ECO:0000256" key="1">
    <source>
        <dbReference type="ARBA" id="ARBA00004508"/>
    </source>
</evidence>
<keyword evidence="5" id="KW-0808">Transferase</keyword>
<evidence type="ECO:0000256" key="9">
    <source>
        <dbReference type="ARBA" id="ARBA00022989"/>
    </source>
</evidence>
<evidence type="ECO:0000313" key="12">
    <source>
        <dbReference type="EMBL" id="KAF3504703.1"/>
    </source>
</evidence>
<keyword evidence="4" id="KW-0934">Plastid</keyword>
<evidence type="ECO:0008006" key="14">
    <source>
        <dbReference type="Google" id="ProtNLM"/>
    </source>
</evidence>
<dbReference type="GO" id="GO:0031969">
    <property type="term" value="C:chloroplast membrane"/>
    <property type="evidence" value="ECO:0007669"/>
    <property type="project" value="UniProtKB-SubCell"/>
</dbReference>
<evidence type="ECO:0000256" key="4">
    <source>
        <dbReference type="ARBA" id="ARBA00022640"/>
    </source>
</evidence>
<evidence type="ECO:0000256" key="2">
    <source>
        <dbReference type="ARBA" id="ARBA00010794"/>
    </source>
</evidence>
<keyword evidence="7" id="KW-0418">Kinase</keyword>
<dbReference type="AlphaFoldDB" id="A0A8S9NUC8"/>
<keyword evidence="8" id="KW-0809">Transit peptide</keyword>
<keyword evidence="3" id="KW-0150">Chloroplast</keyword>
<comment type="caution">
    <text evidence="12">The sequence shown here is derived from an EMBL/GenBank/DDBJ whole genome shotgun (WGS) entry which is preliminary data.</text>
</comment>
<evidence type="ECO:0000256" key="11">
    <source>
        <dbReference type="SAM" id="Phobius"/>
    </source>
</evidence>
<dbReference type="InterPro" id="IPR039606">
    <property type="entry name" value="Phytol/farnesol_kinase"/>
</dbReference>
<evidence type="ECO:0000256" key="5">
    <source>
        <dbReference type="ARBA" id="ARBA00022679"/>
    </source>
</evidence>
<evidence type="ECO:0000256" key="10">
    <source>
        <dbReference type="ARBA" id="ARBA00023136"/>
    </source>
</evidence>
<feature type="transmembrane region" description="Helical" evidence="11">
    <location>
        <begin position="60"/>
        <end position="80"/>
    </location>
</feature>
<feature type="transmembrane region" description="Helical" evidence="11">
    <location>
        <begin position="318"/>
        <end position="339"/>
    </location>
</feature>
<feature type="transmembrane region" description="Helical" evidence="11">
    <location>
        <begin position="187"/>
        <end position="205"/>
    </location>
</feature>
<reference evidence="12" key="1">
    <citation type="submission" date="2019-12" db="EMBL/GenBank/DDBJ databases">
        <title>Genome sequencing and annotation of Brassica cretica.</title>
        <authorList>
            <person name="Studholme D.J."/>
            <person name="Sarris P."/>
        </authorList>
    </citation>
    <scope>NUCLEOTIDE SEQUENCE</scope>
    <source>
        <strain evidence="12">PFS-109/04</strain>
        <tissue evidence="12">Leaf</tissue>
    </source>
</reference>
<dbReference type="GO" id="GO:0010189">
    <property type="term" value="P:vitamin E biosynthetic process"/>
    <property type="evidence" value="ECO:0007669"/>
    <property type="project" value="TreeGrafter"/>
</dbReference>
<dbReference type="PANTHER" id="PTHR32523:SF15">
    <property type="entry name" value="GENOME ASSEMBLY, CHROMOSOME: A10"/>
    <property type="match status" value="1"/>
</dbReference>
<feature type="transmembrane region" description="Helical" evidence="11">
    <location>
        <begin position="100"/>
        <end position="116"/>
    </location>
</feature>
<evidence type="ECO:0000256" key="6">
    <source>
        <dbReference type="ARBA" id="ARBA00022692"/>
    </source>
</evidence>
<evidence type="ECO:0000256" key="8">
    <source>
        <dbReference type="ARBA" id="ARBA00022946"/>
    </source>
</evidence>
<dbReference type="EMBL" id="QGKX02001621">
    <property type="protein sequence ID" value="KAF3504703.1"/>
    <property type="molecule type" value="Genomic_DNA"/>
</dbReference>
<accession>A0A8S9NUC8</accession>
<feature type="transmembrane region" description="Helical" evidence="11">
    <location>
        <begin position="163"/>
        <end position="181"/>
    </location>
</feature>